<organism evidence="1">
    <name type="scientific">Tanacetum cinerariifolium</name>
    <name type="common">Dalmatian daisy</name>
    <name type="synonym">Chrysanthemum cinerariifolium</name>
    <dbReference type="NCBI Taxonomy" id="118510"/>
    <lineage>
        <taxon>Eukaryota</taxon>
        <taxon>Viridiplantae</taxon>
        <taxon>Streptophyta</taxon>
        <taxon>Embryophyta</taxon>
        <taxon>Tracheophyta</taxon>
        <taxon>Spermatophyta</taxon>
        <taxon>Magnoliopsida</taxon>
        <taxon>eudicotyledons</taxon>
        <taxon>Gunneridae</taxon>
        <taxon>Pentapetalae</taxon>
        <taxon>asterids</taxon>
        <taxon>campanulids</taxon>
        <taxon>Asterales</taxon>
        <taxon>Asteraceae</taxon>
        <taxon>Asteroideae</taxon>
        <taxon>Anthemideae</taxon>
        <taxon>Anthemidinae</taxon>
        <taxon>Tanacetum</taxon>
    </lineage>
</organism>
<protein>
    <submittedName>
        <fullName evidence="1">Uncharacterized protein</fullName>
    </submittedName>
</protein>
<feature type="non-terminal residue" evidence="1">
    <location>
        <position position="1"/>
    </location>
</feature>
<comment type="caution">
    <text evidence="1">The sequence shown here is derived from an EMBL/GenBank/DDBJ whole genome shotgun (WGS) entry which is preliminary data.</text>
</comment>
<accession>A0A699UYZ4</accession>
<name>A0A699UYZ4_TANCI</name>
<evidence type="ECO:0000313" key="1">
    <source>
        <dbReference type="EMBL" id="GFD26861.1"/>
    </source>
</evidence>
<gene>
    <name evidence="1" type="ORF">Tci_898830</name>
</gene>
<reference evidence="1" key="1">
    <citation type="journal article" date="2019" name="Sci. Rep.">
        <title>Draft genome of Tanacetum cinerariifolium, the natural source of mosquito coil.</title>
        <authorList>
            <person name="Yamashiro T."/>
            <person name="Shiraishi A."/>
            <person name="Satake H."/>
            <person name="Nakayama K."/>
        </authorList>
    </citation>
    <scope>NUCLEOTIDE SEQUENCE</scope>
</reference>
<proteinExistence type="predicted"/>
<dbReference type="AlphaFoldDB" id="A0A699UYZ4"/>
<dbReference type="EMBL" id="BKCJ011372342">
    <property type="protein sequence ID" value="GFD26861.1"/>
    <property type="molecule type" value="Genomic_DNA"/>
</dbReference>
<sequence length="132" mass="13895">EQAGDSRSQVSDDKIVDGRHGRAGKVVAWRGHGHIYQGHVAPERGQEVVGVGAVEARLGTDAILVALAQRSRRGSRPRNNLVAVVDGAVGPAPHHGGRLVLRVEQAVVVIGNFGALHLARNGHVGAFLHHAE</sequence>